<dbReference type="EMBL" id="JACZZA010000001">
    <property type="protein sequence ID" value="MBE1159299.1"/>
    <property type="molecule type" value="Genomic_DNA"/>
</dbReference>
<gene>
    <name evidence="4" type="ORF">IGX34_02805</name>
</gene>
<dbReference type="Proteomes" id="UP000651010">
    <property type="component" value="Unassembled WGS sequence"/>
</dbReference>
<dbReference type="InterPro" id="IPR003423">
    <property type="entry name" value="OMP_efflux"/>
</dbReference>
<keyword evidence="2" id="KW-0472">Membrane</keyword>
<keyword evidence="5" id="KW-1185">Reference proteome</keyword>
<keyword evidence="2" id="KW-0449">Lipoprotein</keyword>
<name>A0ABR9G5H4_9GAMM</name>
<dbReference type="Gene3D" id="1.20.1600.10">
    <property type="entry name" value="Outer membrane efflux proteins (OEP)"/>
    <property type="match status" value="1"/>
</dbReference>
<evidence type="ECO:0000256" key="2">
    <source>
        <dbReference type="RuleBase" id="RU362097"/>
    </source>
</evidence>
<dbReference type="PANTHER" id="PTHR30203">
    <property type="entry name" value="OUTER MEMBRANE CATION EFFLUX PROTEIN"/>
    <property type="match status" value="1"/>
</dbReference>
<dbReference type="Pfam" id="PF02321">
    <property type="entry name" value="OEP"/>
    <property type="match status" value="2"/>
</dbReference>
<keyword evidence="2" id="KW-0564">Palmitate</keyword>
<dbReference type="Gene3D" id="2.20.200.10">
    <property type="entry name" value="Outer membrane efflux proteins (OEP)"/>
    <property type="match status" value="1"/>
</dbReference>
<sequence length="495" mass="53371">MLPTRRLRRRAMQRHANRLLVAATAIAMLGGCSLAPTYHTPALPPMPASFKEAGTAWQVAQPADQLPRGNWWTVYSDDALSQLEGKLDADNPGLAAALARYDTARAFESQLGSGLFPSLDFSANPQRDRQSNNRPLRGSGQPDEYDADTAGVSASFDLDLWGRIRNEVSEGHAQSQAAQADLASAKLSLEAQLADDYVRLRGYDIQTGILQNTLRAYQRALDLTENRHAGGIASGMDVSRAQAQLHDAQAQVTEVMAQRALTEHAIAALIGEPASSFSLAANTQQLQVPVTPPGVPSTLLERRPDIAAAERRVFAANAGIGVARAAFFPDLSLSGSYGFQNTGFGNLLGIGNRFWSLGPLATLNLFDAGLRRAQLRQAHAEFDEASADYRQVVLAAFRDVEDNLVLLRDLGVEADQEDQAVVAAQKTQSIATNRYREGIVNYLDVVTAQTAALSAQRDAQTLRTRRLQASVDLIRALGGGWTREQAGMVAQASGK</sequence>
<comment type="similarity">
    <text evidence="1 2">Belongs to the outer membrane factor (OMF) (TC 1.B.17) family.</text>
</comment>
<dbReference type="NCBIfam" id="TIGR01845">
    <property type="entry name" value="outer_NodT"/>
    <property type="match status" value="1"/>
</dbReference>
<dbReference type="PANTHER" id="PTHR30203:SF33">
    <property type="entry name" value="BLR4455 PROTEIN"/>
    <property type="match status" value="1"/>
</dbReference>
<dbReference type="SUPFAM" id="SSF56954">
    <property type="entry name" value="Outer membrane efflux proteins (OEP)"/>
    <property type="match status" value="1"/>
</dbReference>
<proteinExistence type="inferred from homology"/>
<comment type="caution">
    <text evidence="4">The sequence shown here is derived from an EMBL/GenBank/DDBJ whole genome shotgun (WGS) entry which is preliminary data.</text>
</comment>
<feature type="region of interest" description="Disordered" evidence="3">
    <location>
        <begin position="118"/>
        <end position="149"/>
    </location>
</feature>
<feature type="chain" id="PRO_5044970739" evidence="2">
    <location>
        <begin position="36"/>
        <end position="495"/>
    </location>
</feature>
<organism evidence="4 5">
    <name type="scientific">Dyella acidiphila</name>
    <dbReference type="NCBI Taxonomy" id="2775866"/>
    <lineage>
        <taxon>Bacteria</taxon>
        <taxon>Pseudomonadati</taxon>
        <taxon>Pseudomonadota</taxon>
        <taxon>Gammaproteobacteria</taxon>
        <taxon>Lysobacterales</taxon>
        <taxon>Rhodanobacteraceae</taxon>
        <taxon>Dyella</taxon>
    </lineage>
</organism>
<accession>A0ABR9G5H4</accession>
<evidence type="ECO:0000313" key="5">
    <source>
        <dbReference type="Proteomes" id="UP000651010"/>
    </source>
</evidence>
<keyword evidence="2" id="KW-0812">Transmembrane</keyword>
<evidence type="ECO:0000313" key="4">
    <source>
        <dbReference type="EMBL" id="MBE1159299.1"/>
    </source>
</evidence>
<evidence type="ECO:0000256" key="3">
    <source>
        <dbReference type="SAM" id="MobiDB-lite"/>
    </source>
</evidence>
<dbReference type="InterPro" id="IPR010131">
    <property type="entry name" value="MdtP/NodT-like"/>
</dbReference>
<feature type="signal peptide" evidence="2">
    <location>
        <begin position="1"/>
        <end position="35"/>
    </location>
</feature>
<keyword evidence="2" id="KW-1134">Transmembrane beta strand</keyword>
<reference evidence="4 5" key="1">
    <citation type="submission" date="2020-09" db="EMBL/GenBank/DDBJ databases">
        <title>Dyella sp. 7MK23 isolated from forest soil.</title>
        <authorList>
            <person name="Fu J."/>
        </authorList>
    </citation>
    <scope>NUCLEOTIDE SEQUENCE [LARGE SCALE GENOMIC DNA]</scope>
    <source>
        <strain evidence="4 5">7MK23</strain>
    </source>
</reference>
<evidence type="ECO:0000256" key="1">
    <source>
        <dbReference type="ARBA" id="ARBA00007613"/>
    </source>
</evidence>
<comment type="subcellular location">
    <subcellularLocation>
        <location evidence="2">Cell outer membrane</location>
        <topology evidence="2">Lipid-anchor</topology>
    </subcellularLocation>
</comment>
<keyword evidence="2" id="KW-0732">Signal</keyword>
<protein>
    <submittedName>
        <fullName evidence="4">Efflux transporter outer membrane subunit</fullName>
    </submittedName>
</protein>
<dbReference type="PROSITE" id="PS51257">
    <property type="entry name" value="PROKAR_LIPOPROTEIN"/>
    <property type="match status" value="1"/>
</dbReference>